<organism evidence="2 3">
    <name type="scientific">Cladonia borealis</name>
    <dbReference type="NCBI Taxonomy" id="184061"/>
    <lineage>
        <taxon>Eukaryota</taxon>
        <taxon>Fungi</taxon>
        <taxon>Dikarya</taxon>
        <taxon>Ascomycota</taxon>
        <taxon>Pezizomycotina</taxon>
        <taxon>Lecanoromycetes</taxon>
        <taxon>OSLEUM clade</taxon>
        <taxon>Lecanoromycetidae</taxon>
        <taxon>Lecanorales</taxon>
        <taxon>Lecanorineae</taxon>
        <taxon>Cladoniaceae</taxon>
        <taxon>Cladonia</taxon>
    </lineage>
</organism>
<accession>A0AA39QV20</accession>
<gene>
    <name evidence="2" type="ORF">JMJ35_008240</name>
</gene>
<dbReference type="EMBL" id="JAFEKC020000019">
    <property type="protein sequence ID" value="KAK0508869.1"/>
    <property type="molecule type" value="Genomic_DNA"/>
</dbReference>
<name>A0AA39QV20_9LECA</name>
<comment type="caution">
    <text evidence="2">The sequence shown here is derived from an EMBL/GenBank/DDBJ whole genome shotgun (WGS) entry which is preliminary data.</text>
</comment>
<feature type="compositionally biased region" description="Basic and acidic residues" evidence="1">
    <location>
        <begin position="125"/>
        <end position="137"/>
    </location>
</feature>
<protein>
    <submittedName>
        <fullName evidence="2">Uncharacterized protein</fullName>
    </submittedName>
</protein>
<evidence type="ECO:0000313" key="2">
    <source>
        <dbReference type="EMBL" id="KAK0508869.1"/>
    </source>
</evidence>
<keyword evidence="3" id="KW-1185">Reference proteome</keyword>
<feature type="region of interest" description="Disordered" evidence="1">
    <location>
        <begin position="116"/>
        <end position="226"/>
    </location>
</feature>
<evidence type="ECO:0000313" key="3">
    <source>
        <dbReference type="Proteomes" id="UP001166286"/>
    </source>
</evidence>
<feature type="compositionally biased region" description="Basic and acidic residues" evidence="1">
    <location>
        <begin position="208"/>
        <end position="220"/>
    </location>
</feature>
<reference evidence="2" key="1">
    <citation type="submission" date="2023-03" db="EMBL/GenBank/DDBJ databases">
        <title>Complete genome of Cladonia borealis.</title>
        <authorList>
            <person name="Park H."/>
        </authorList>
    </citation>
    <scope>NUCLEOTIDE SEQUENCE</scope>
    <source>
        <strain evidence="2">ANT050790</strain>
    </source>
</reference>
<dbReference type="Proteomes" id="UP001166286">
    <property type="component" value="Unassembled WGS sequence"/>
</dbReference>
<feature type="compositionally biased region" description="Pro residues" evidence="1">
    <location>
        <begin position="146"/>
        <end position="163"/>
    </location>
</feature>
<dbReference type="AlphaFoldDB" id="A0AA39QV20"/>
<feature type="region of interest" description="Disordered" evidence="1">
    <location>
        <begin position="31"/>
        <end position="62"/>
    </location>
</feature>
<evidence type="ECO:0000256" key="1">
    <source>
        <dbReference type="SAM" id="MobiDB-lite"/>
    </source>
</evidence>
<feature type="region of interest" description="Disordered" evidence="1">
    <location>
        <begin position="79"/>
        <end position="102"/>
    </location>
</feature>
<feature type="compositionally biased region" description="Low complexity" evidence="1">
    <location>
        <begin position="164"/>
        <end position="179"/>
    </location>
</feature>
<proteinExistence type="predicted"/>
<sequence>MRDHITPVMHRQFMSMAERNIASAEIRNMTPEHSNPESLIPSNIPDSLSELPQTLPSLANGLSPSDLNDYHHQHYHAFRPRYGTSNGSAAPPSKPIPGVLANPRLEKNLKITKHVRLASTNDADANGREGLDSEQKKCQQNKQQPPQTPSPHPPNGSLPPQPIPHNNNSNNPTTPFPQNLNHKLLTIHTQRRAEKETPRAGPQSNTRHASENVMLEKRKDDDDDNDDVETILGDGEEEDMGGVLYRCGERTREEYEGLKLEIVMDWRWSWKRLHIMEPILCL</sequence>